<dbReference type="InterPro" id="IPR041414">
    <property type="entry name" value="Raco-like_middle"/>
</dbReference>
<evidence type="ECO:0000313" key="3">
    <source>
        <dbReference type="Proteomes" id="UP000198806"/>
    </source>
</evidence>
<dbReference type="CDD" id="cd00207">
    <property type="entry name" value="fer2"/>
    <property type="match status" value="1"/>
</dbReference>
<feature type="domain" description="2Fe-2S ferredoxin-type" evidence="1">
    <location>
        <begin position="1"/>
        <end position="94"/>
    </location>
</feature>
<dbReference type="Pfam" id="PF17651">
    <property type="entry name" value="Raco_middle"/>
    <property type="match status" value="1"/>
</dbReference>
<dbReference type="Pfam" id="PF00111">
    <property type="entry name" value="Fer2"/>
    <property type="match status" value="1"/>
</dbReference>
<dbReference type="InterPro" id="IPR001041">
    <property type="entry name" value="2Fe-2S_ferredoxin-type"/>
</dbReference>
<dbReference type="InterPro" id="IPR012675">
    <property type="entry name" value="Beta-grasp_dom_sf"/>
</dbReference>
<dbReference type="PANTHER" id="PTHR42895:SF2">
    <property type="entry name" value="IRON-SULFUR CLUSTER PROTEIN"/>
    <property type="match status" value="1"/>
</dbReference>
<dbReference type="InterPro" id="IPR036010">
    <property type="entry name" value="2Fe-2S_ferredoxin-like_sf"/>
</dbReference>
<evidence type="ECO:0000313" key="2">
    <source>
        <dbReference type="EMBL" id="SFN81860.1"/>
    </source>
</evidence>
<dbReference type="Proteomes" id="UP000198806">
    <property type="component" value="Unassembled WGS sequence"/>
</dbReference>
<proteinExistence type="predicted"/>
<dbReference type="PANTHER" id="PTHR42895">
    <property type="entry name" value="IRON-SULFUR CLUSTER-BINDING PROTEIN-RELATED"/>
    <property type="match status" value="1"/>
</dbReference>
<dbReference type="InterPro" id="IPR042259">
    <property type="entry name" value="Raco-like_middle_sf"/>
</dbReference>
<gene>
    <name evidence="2" type="ORF">SAMN04489757_102127</name>
</gene>
<evidence type="ECO:0000259" key="1">
    <source>
        <dbReference type="PROSITE" id="PS51085"/>
    </source>
</evidence>
<dbReference type="InterPro" id="IPR027980">
    <property type="entry name" value="RACo_C"/>
</dbReference>
<dbReference type="Gene3D" id="3.10.20.30">
    <property type="match status" value="1"/>
</dbReference>
<keyword evidence="3" id="KW-1185">Reference proteome</keyword>
<dbReference type="Gene3D" id="3.30.420.480">
    <property type="entry name" value="Domain of unknown function (DUF4445)"/>
    <property type="match status" value="1"/>
</dbReference>
<dbReference type="OrthoDB" id="9810588at2"/>
<dbReference type="Pfam" id="PF14574">
    <property type="entry name" value="RACo_C_ter"/>
    <property type="match status" value="1"/>
</dbReference>
<dbReference type="PROSITE" id="PS51085">
    <property type="entry name" value="2FE2S_FER_2"/>
    <property type="match status" value="1"/>
</dbReference>
<organism evidence="2 3">
    <name type="scientific">Anaerocolumna aminovalerica</name>
    <dbReference type="NCBI Taxonomy" id="1527"/>
    <lineage>
        <taxon>Bacteria</taxon>
        <taxon>Bacillati</taxon>
        <taxon>Bacillota</taxon>
        <taxon>Clostridia</taxon>
        <taxon>Lachnospirales</taxon>
        <taxon>Lachnospiraceae</taxon>
        <taxon>Anaerocolumna</taxon>
    </lineage>
</organism>
<accession>A0A1I5C451</accession>
<dbReference type="RefSeq" id="WP_091684003.1">
    <property type="nucleotide sequence ID" value="NZ_BAABFM010000017.1"/>
</dbReference>
<dbReference type="EMBL" id="FOWD01000002">
    <property type="protein sequence ID" value="SFN81860.1"/>
    <property type="molecule type" value="Genomic_DNA"/>
</dbReference>
<dbReference type="GO" id="GO:0051536">
    <property type="term" value="F:iron-sulfur cluster binding"/>
    <property type="evidence" value="ECO:0007669"/>
    <property type="project" value="InterPro"/>
</dbReference>
<dbReference type="AlphaFoldDB" id="A0A1I5C451"/>
<name>A0A1I5C451_9FIRM</name>
<sequence length="543" mass="59284">MLVTFLPMNKKIQINAGSNLFHAAMENGIDFGGVCSGNRTCGKCKAMITKGNNRKYSKEERKLLTEEERNSGIRLTCCFTITEDTCVIISGKKEKQSQVSRKEDKIEDSFGNLLTNSLAKEHYGIALDIGTTSVAVRLWNLDRKEFIDEISTKNPQSLYGADVITRITYANSSGDNVRRLAYLIRECCNTLLLRLSAEHNINTNQIEAAVITANTTMSHLFLGKSVEKLAKVPFQGISYEGVKLKASDVGFQMHPNGQVYVMPGIAGHVGSDTLGCILAKDLNHAKGNHLLVDIGTNGEIVLAKEGELMVCSTAAGPAFEGASLHQGMRAIEGAISKVNIRNNLIEVELIGPEKGSALTYSMNRNGKAVGEIGDIYPIGICGSGVIEAISELLNNHIMDETGRLLGQEGDNNYVTLWKHHDKEVILTQKDIRELQLAKGAIYTGIMLLLKEAELSNSQLNYIYLAGAFGSNIDLKKAVHIGLLPPIEPDRINYIGNGALDGASKVLLGQISKAETESISKKIKHLELALCKEFQEEFLKAVNF</sequence>
<dbReference type="InterPro" id="IPR052911">
    <property type="entry name" value="Corrinoid_activation_enz"/>
</dbReference>
<reference evidence="2 3" key="1">
    <citation type="submission" date="2016-10" db="EMBL/GenBank/DDBJ databases">
        <authorList>
            <person name="de Groot N.N."/>
        </authorList>
    </citation>
    <scope>NUCLEOTIDE SEQUENCE [LARGE SCALE GENOMIC DNA]</scope>
    <source>
        <strain evidence="2 3">DSM 1283</strain>
    </source>
</reference>
<dbReference type="STRING" id="1527.SAMN04489757_102127"/>
<protein>
    <submittedName>
        <fullName evidence="2">Uncharacterized 2Fe-2 and 4Fe-4S clusters-containing protein, contains DUF4445 domain</fullName>
    </submittedName>
</protein>
<dbReference type="SUPFAM" id="SSF54292">
    <property type="entry name" value="2Fe-2S ferredoxin-like"/>
    <property type="match status" value="1"/>
</dbReference>